<dbReference type="Gene3D" id="3.30.559.10">
    <property type="entry name" value="Chloramphenicol acetyltransferase-like domain"/>
    <property type="match status" value="1"/>
</dbReference>
<protein>
    <submittedName>
        <fullName evidence="1">Condensation domain-containing protein</fullName>
    </submittedName>
</protein>
<gene>
    <name evidence="1" type="ORF">N0B31_09155</name>
</gene>
<dbReference type="Proteomes" id="UP001057580">
    <property type="component" value="Chromosome"/>
</dbReference>
<evidence type="ECO:0000313" key="1">
    <source>
        <dbReference type="EMBL" id="UWM56445.1"/>
    </source>
</evidence>
<dbReference type="RefSeq" id="WP_260643559.1">
    <property type="nucleotide sequence ID" value="NZ_CP104003.1"/>
</dbReference>
<dbReference type="KEGG" id="ssai:N0B31_09155"/>
<dbReference type="GeneID" id="74942587"/>
<evidence type="ECO:0000313" key="2">
    <source>
        <dbReference type="Proteomes" id="UP001057580"/>
    </source>
</evidence>
<dbReference type="InterPro" id="IPR023213">
    <property type="entry name" value="CAT-like_dom_sf"/>
</dbReference>
<dbReference type="AlphaFoldDB" id="A0A9E7U6G0"/>
<keyword evidence="2" id="KW-1185">Reference proteome</keyword>
<name>A0A9E7U6G0_9EURY</name>
<accession>A0A9E7U6G0</accession>
<dbReference type="EMBL" id="CP104003">
    <property type="protein sequence ID" value="UWM56445.1"/>
    <property type="molecule type" value="Genomic_DNA"/>
</dbReference>
<sequence length="441" mass="47202">MSGRTAPTSEARVPFTPTELVVAHVERTTAPWNIQFELASRGPLDPDRLRAAVRTAIAHHPLAGAVHRRDSDSPTGHAWVVVDDPAVDLRTTTAGALEEFRGAFYGERLDLSTAPPFRVALARGAGPGDGDRVLFCTSHVPMDGVGTLALVRSVCRAYRGASLDTPSVPLAATRGTVERFGSRGVRPRLVRAGETASRLWTALTDPPSRLAPAGTDDAGWGFHHRTLGPALTDRLLGSRPSGVSVNDALLAALSLAVDDWNAAHDRPTDRVGLMVPVNARPADRFYETVAMYTPFVSVSTDRAARATPRRTLRAVARRTDRHRERDSAAWVADALGLFGPVLPSVAARGVPWLLDRTDRALLDTAVCSNLGRVPAFPGFDAERPAGLWFSPPTVMPMGAGLGVATLDGRVSLTLRYAREQFDPAAATRFTDGLCARLGDVV</sequence>
<organism evidence="1 2">
    <name type="scientific">Salinirubellus salinus</name>
    <dbReference type="NCBI Taxonomy" id="1364945"/>
    <lineage>
        <taxon>Archaea</taxon>
        <taxon>Methanobacteriati</taxon>
        <taxon>Methanobacteriota</taxon>
        <taxon>Stenosarchaea group</taxon>
        <taxon>Halobacteria</taxon>
        <taxon>Halobacteriales</taxon>
        <taxon>Natronomonadaceae</taxon>
        <taxon>Salinirubellus</taxon>
    </lineage>
</organism>
<dbReference type="SUPFAM" id="SSF52777">
    <property type="entry name" value="CoA-dependent acyltransferases"/>
    <property type="match status" value="2"/>
</dbReference>
<reference evidence="1" key="1">
    <citation type="submission" date="2022-09" db="EMBL/GenBank/DDBJ databases">
        <title>Diverse halophilic archaea isolated from saline environments.</title>
        <authorList>
            <person name="Cui H.-L."/>
        </authorList>
    </citation>
    <scope>NUCLEOTIDE SEQUENCE</scope>
    <source>
        <strain evidence="1">ZS-35-S2</strain>
    </source>
</reference>
<proteinExistence type="predicted"/>
<dbReference type="Gene3D" id="3.30.559.30">
    <property type="entry name" value="Nonribosomal peptide synthetase, condensation domain"/>
    <property type="match status" value="1"/>
</dbReference>